<protein>
    <recommendedName>
        <fullName evidence="3">N-acetyltransferase domain-containing protein</fullName>
    </recommendedName>
</protein>
<evidence type="ECO:0000313" key="1">
    <source>
        <dbReference type="EMBL" id="OKX84135.1"/>
    </source>
</evidence>
<proteinExistence type="predicted"/>
<accession>A0AB36ICU7</accession>
<evidence type="ECO:0000313" key="2">
    <source>
        <dbReference type="Proteomes" id="UP000186091"/>
    </source>
</evidence>
<sequence length="101" mass="11927">MREFLEWNYTKIHKRVKYEYLRSDYLGNHAVYAFNENDILIAYLHWLGGKIINVNVVDKWRRQGIATRLYELASQKSGNRLEHSADLTVEGAGWVRSLQDN</sequence>
<name>A0AB36ICU7_CORGT</name>
<evidence type="ECO:0008006" key="3">
    <source>
        <dbReference type="Google" id="ProtNLM"/>
    </source>
</evidence>
<organism evidence="1 2">
    <name type="scientific">Corynebacterium glutamicum</name>
    <name type="common">Brevibacterium saccharolyticum</name>
    <dbReference type="NCBI Taxonomy" id="1718"/>
    <lineage>
        <taxon>Bacteria</taxon>
        <taxon>Bacillati</taxon>
        <taxon>Actinomycetota</taxon>
        <taxon>Actinomycetes</taxon>
        <taxon>Mycobacteriales</taxon>
        <taxon>Corynebacteriaceae</taxon>
        <taxon>Corynebacterium</taxon>
    </lineage>
</organism>
<gene>
    <name evidence="1" type="ORF">AUP69_02655</name>
</gene>
<comment type="caution">
    <text evidence="1">The sequence shown here is derived from an EMBL/GenBank/DDBJ whole genome shotgun (WGS) entry which is preliminary data.</text>
</comment>
<reference evidence="1 2" key="1">
    <citation type="submission" date="2015-12" db="EMBL/GenBank/DDBJ databases">
        <title>Genome sequence of Corynebacterium AS 1.542.</title>
        <authorList>
            <person name="Yang J."/>
            <person name="Yang S."/>
        </authorList>
    </citation>
    <scope>NUCLEOTIDE SEQUENCE [LARGE SCALE GENOMIC DNA]</scope>
    <source>
        <strain evidence="1 2">AS 1.542</strain>
    </source>
</reference>
<dbReference type="AlphaFoldDB" id="A0AB36ICU7"/>
<dbReference type="EMBL" id="LOQT01000011">
    <property type="protein sequence ID" value="OKX84135.1"/>
    <property type="molecule type" value="Genomic_DNA"/>
</dbReference>
<dbReference type="Gene3D" id="3.40.630.30">
    <property type="match status" value="1"/>
</dbReference>
<dbReference type="Proteomes" id="UP000186091">
    <property type="component" value="Unassembled WGS sequence"/>
</dbReference>
<dbReference type="SUPFAM" id="SSF55729">
    <property type="entry name" value="Acyl-CoA N-acyltransferases (Nat)"/>
    <property type="match status" value="1"/>
</dbReference>
<dbReference type="InterPro" id="IPR016181">
    <property type="entry name" value="Acyl_CoA_acyltransferase"/>
</dbReference>